<protein>
    <recommendedName>
        <fullName evidence="2">tryptophan--tRNA ligase</fullName>
        <ecNumber evidence="2">6.1.1.2</ecNumber>
    </recommendedName>
    <alternativeName>
        <fullName evidence="8">Tryptophanyl-tRNA synthetase</fullName>
    </alternativeName>
</protein>
<dbReference type="PANTHER" id="PTHR43766">
    <property type="entry name" value="TRYPTOPHAN--TRNA LIGASE, MITOCHONDRIAL"/>
    <property type="match status" value="1"/>
</dbReference>
<evidence type="ECO:0000256" key="3">
    <source>
        <dbReference type="ARBA" id="ARBA00022598"/>
    </source>
</evidence>
<dbReference type="InterPro" id="IPR014729">
    <property type="entry name" value="Rossmann-like_a/b/a_fold"/>
</dbReference>
<dbReference type="NCBIfam" id="TIGR00233">
    <property type="entry name" value="trpS"/>
    <property type="match status" value="1"/>
</dbReference>
<keyword evidence="12" id="KW-1185">Reference proteome</keyword>
<dbReference type="PRINTS" id="PR01039">
    <property type="entry name" value="TRNASYNTHTRP"/>
</dbReference>
<evidence type="ECO:0000313" key="11">
    <source>
        <dbReference type="EMBL" id="KAK5084061.1"/>
    </source>
</evidence>
<evidence type="ECO:0000256" key="2">
    <source>
        <dbReference type="ARBA" id="ARBA00013161"/>
    </source>
</evidence>
<comment type="caution">
    <text evidence="11">The sequence shown here is derived from an EMBL/GenBank/DDBJ whole genome shotgun (WGS) entry which is preliminary data.</text>
</comment>
<reference evidence="11 12" key="1">
    <citation type="submission" date="2023-08" db="EMBL/GenBank/DDBJ databases">
        <title>Black Yeasts Isolated from many extreme environments.</title>
        <authorList>
            <person name="Coleine C."/>
            <person name="Stajich J.E."/>
            <person name="Selbmann L."/>
        </authorList>
    </citation>
    <scope>NUCLEOTIDE SEQUENCE [LARGE SCALE GENOMIC DNA]</scope>
    <source>
        <strain evidence="11 12">CCFEE 5885</strain>
    </source>
</reference>
<dbReference type="EMBL" id="JAVRRG010000117">
    <property type="protein sequence ID" value="KAK5084061.1"/>
    <property type="molecule type" value="Genomic_DNA"/>
</dbReference>
<keyword evidence="4 9" id="KW-0547">Nucleotide-binding</keyword>
<accession>A0ABR0K2D1</accession>
<sequence>MSLRRLRIGGRAQEAASEWICPSCSLARSRRSFSSTTATSKSPQNVPYEGTKRSALTHDIQPRTIFSLIQPTGIPHLGNYLGALRRWKEFQDEKTTPSKKRRRHHHLFFGLADLHSLTLTQDRELRRLNIRQTYASLLALGLDPKESILFVQSQVSEHAELMWILSNVASTGYLSRMTQWKDKIGVKTDSSMENLDEKAREKLKLSLFSYPVLQAADILLYKADLVPVGEDQSQHVEFTRQLARAFNSAYARDMKAPVFTLPSAMLSPAKRIMNLQQPEKKMSKSEPDVSSRVLITDEPDEIRRKIKRAKTDSVNGPLTYDPEARPGVSNLIEILKHVTKSPRTCPEIAEDNKDTTLGAFKALVAEEIVKELDGIKDRYDALMVQGDKRIDFAMWYGKRNAGAKAGTTMKQVREAVGLPVPGNFNLKATLGFTPSNHPNAMWDELNGEKANTQEAV</sequence>
<evidence type="ECO:0000256" key="4">
    <source>
        <dbReference type="ARBA" id="ARBA00022741"/>
    </source>
</evidence>
<evidence type="ECO:0000256" key="8">
    <source>
        <dbReference type="ARBA" id="ARBA00030268"/>
    </source>
</evidence>
<dbReference type="Gene3D" id="3.40.50.620">
    <property type="entry name" value="HUPs"/>
    <property type="match status" value="1"/>
</dbReference>
<dbReference type="InterPro" id="IPR001412">
    <property type="entry name" value="aa-tRNA-synth_I_CS"/>
</dbReference>
<keyword evidence="3 9" id="KW-0436">Ligase</keyword>
<dbReference type="GO" id="GO:0004830">
    <property type="term" value="F:tryptophan-tRNA ligase activity"/>
    <property type="evidence" value="ECO:0007669"/>
    <property type="project" value="UniProtKB-EC"/>
</dbReference>
<keyword evidence="6 9" id="KW-0648">Protein biosynthesis</keyword>
<keyword evidence="7 9" id="KW-0030">Aminoacyl-tRNA synthetase</keyword>
<evidence type="ECO:0000256" key="9">
    <source>
        <dbReference type="RuleBase" id="RU363036"/>
    </source>
</evidence>
<evidence type="ECO:0000313" key="12">
    <source>
        <dbReference type="Proteomes" id="UP001345013"/>
    </source>
</evidence>
<dbReference type="InterPro" id="IPR002306">
    <property type="entry name" value="Trp-tRNA-ligase"/>
</dbReference>
<name>A0ABR0K2D1_9EURO</name>
<evidence type="ECO:0000256" key="7">
    <source>
        <dbReference type="ARBA" id="ARBA00023146"/>
    </source>
</evidence>
<dbReference type="EC" id="6.1.1.2" evidence="2"/>
<dbReference type="Gene3D" id="1.10.240.10">
    <property type="entry name" value="Tyrosyl-Transfer RNA Synthetase"/>
    <property type="match status" value="1"/>
</dbReference>
<evidence type="ECO:0000256" key="6">
    <source>
        <dbReference type="ARBA" id="ARBA00022917"/>
    </source>
</evidence>
<dbReference type="CDD" id="cd00806">
    <property type="entry name" value="TrpRS_core"/>
    <property type="match status" value="1"/>
</dbReference>
<evidence type="ECO:0000256" key="1">
    <source>
        <dbReference type="ARBA" id="ARBA00005594"/>
    </source>
</evidence>
<dbReference type="InterPro" id="IPR002305">
    <property type="entry name" value="aa-tRNA-synth_Ic"/>
</dbReference>
<keyword evidence="5 9" id="KW-0067">ATP-binding</keyword>
<dbReference type="InterPro" id="IPR050203">
    <property type="entry name" value="Trp-tRNA_synthetase"/>
</dbReference>
<evidence type="ECO:0000256" key="10">
    <source>
        <dbReference type="SAM" id="MobiDB-lite"/>
    </source>
</evidence>
<dbReference type="Pfam" id="PF00579">
    <property type="entry name" value="tRNA-synt_1b"/>
    <property type="match status" value="1"/>
</dbReference>
<dbReference type="PROSITE" id="PS00178">
    <property type="entry name" value="AA_TRNA_LIGASE_I"/>
    <property type="match status" value="1"/>
</dbReference>
<dbReference type="SUPFAM" id="SSF52374">
    <property type="entry name" value="Nucleotidylyl transferase"/>
    <property type="match status" value="1"/>
</dbReference>
<evidence type="ECO:0000256" key="5">
    <source>
        <dbReference type="ARBA" id="ARBA00022840"/>
    </source>
</evidence>
<comment type="similarity">
    <text evidence="1 9">Belongs to the class-I aminoacyl-tRNA synthetase family.</text>
</comment>
<dbReference type="Proteomes" id="UP001345013">
    <property type="component" value="Unassembled WGS sequence"/>
</dbReference>
<proteinExistence type="inferred from homology"/>
<dbReference type="PANTHER" id="PTHR43766:SF1">
    <property type="entry name" value="TRYPTOPHAN--TRNA LIGASE, MITOCHONDRIAL"/>
    <property type="match status" value="1"/>
</dbReference>
<gene>
    <name evidence="11" type="primary">MSW1</name>
    <name evidence="11" type="ORF">LTR24_007627</name>
</gene>
<feature type="region of interest" description="Disordered" evidence="10">
    <location>
        <begin position="34"/>
        <end position="54"/>
    </location>
</feature>
<organism evidence="11 12">
    <name type="scientific">Lithohypha guttulata</name>
    <dbReference type="NCBI Taxonomy" id="1690604"/>
    <lineage>
        <taxon>Eukaryota</taxon>
        <taxon>Fungi</taxon>
        <taxon>Dikarya</taxon>
        <taxon>Ascomycota</taxon>
        <taxon>Pezizomycotina</taxon>
        <taxon>Eurotiomycetes</taxon>
        <taxon>Chaetothyriomycetidae</taxon>
        <taxon>Chaetothyriales</taxon>
        <taxon>Trichomeriaceae</taxon>
        <taxon>Lithohypha</taxon>
    </lineage>
</organism>